<comment type="caution">
    <text evidence="8">The sequence shown here is derived from an EMBL/GenBank/DDBJ whole genome shotgun (WGS) entry which is preliminary data.</text>
</comment>
<dbReference type="AlphaFoldDB" id="A0A495V6S2"/>
<dbReference type="SMART" id="SM00065">
    <property type="entry name" value="GAF"/>
    <property type="match status" value="1"/>
</dbReference>
<dbReference type="FunFam" id="3.40.50.300:FF:000006">
    <property type="entry name" value="DNA-binding transcriptional regulator NtrC"/>
    <property type="match status" value="1"/>
</dbReference>
<dbReference type="GO" id="GO:0043565">
    <property type="term" value="F:sequence-specific DNA binding"/>
    <property type="evidence" value="ECO:0007669"/>
    <property type="project" value="InterPro"/>
</dbReference>
<dbReference type="InterPro" id="IPR002197">
    <property type="entry name" value="HTH_Fis"/>
</dbReference>
<evidence type="ECO:0000256" key="5">
    <source>
        <dbReference type="ARBA" id="ARBA00023159"/>
    </source>
</evidence>
<dbReference type="Gene3D" id="3.40.50.300">
    <property type="entry name" value="P-loop containing nucleotide triphosphate hydrolases"/>
    <property type="match status" value="1"/>
</dbReference>
<dbReference type="Gene3D" id="1.10.8.60">
    <property type="match status" value="1"/>
</dbReference>
<dbReference type="Proteomes" id="UP000274556">
    <property type="component" value="Unassembled WGS sequence"/>
</dbReference>
<dbReference type="InterPro" id="IPR025662">
    <property type="entry name" value="Sigma_54_int_dom_ATP-bd_1"/>
</dbReference>
<dbReference type="EMBL" id="RBXL01000001">
    <property type="protein sequence ID" value="RKT44047.1"/>
    <property type="molecule type" value="Genomic_DNA"/>
</dbReference>
<evidence type="ECO:0000256" key="4">
    <source>
        <dbReference type="ARBA" id="ARBA00023125"/>
    </source>
</evidence>
<dbReference type="Gene3D" id="1.10.10.60">
    <property type="entry name" value="Homeodomain-like"/>
    <property type="match status" value="1"/>
</dbReference>
<dbReference type="InterPro" id="IPR025944">
    <property type="entry name" value="Sigma_54_int_dom_CS"/>
</dbReference>
<dbReference type="SUPFAM" id="SSF55781">
    <property type="entry name" value="GAF domain-like"/>
    <property type="match status" value="1"/>
</dbReference>
<dbReference type="Pfam" id="PF02954">
    <property type="entry name" value="HTH_8"/>
    <property type="match status" value="1"/>
</dbReference>
<dbReference type="InterPro" id="IPR027417">
    <property type="entry name" value="P-loop_NTPase"/>
</dbReference>
<organism evidence="8 9">
    <name type="scientific">Thiocapsa rosea</name>
    <dbReference type="NCBI Taxonomy" id="69360"/>
    <lineage>
        <taxon>Bacteria</taxon>
        <taxon>Pseudomonadati</taxon>
        <taxon>Pseudomonadota</taxon>
        <taxon>Gammaproteobacteria</taxon>
        <taxon>Chromatiales</taxon>
        <taxon>Chromatiaceae</taxon>
        <taxon>Thiocapsa</taxon>
    </lineage>
</organism>
<dbReference type="SMART" id="SM00382">
    <property type="entry name" value="AAA"/>
    <property type="match status" value="1"/>
</dbReference>
<dbReference type="RefSeq" id="WP_120796545.1">
    <property type="nucleotide sequence ID" value="NZ_RBXL01000001.1"/>
</dbReference>
<dbReference type="GO" id="GO:0005524">
    <property type="term" value="F:ATP binding"/>
    <property type="evidence" value="ECO:0007669"/>
    <property type="project" value="UniProtKB-KW"/>
</dbReference>
<evidence type="ECO:0000256" key="1">
    <source>
        <dbReference type="ARBA" id="ARBA00022741"/>
    </source>
</evidence>
<dbReference type="InterPro" id="IPR009057">
    <property type="entry name" value="Homeodomain-like_sf"/>
</dbReference>
<dbReference type="SUPFAM" id="SSF46689">
    <property type="entry name" value="Homeodomain-like"/>
    <property type="match status" value="1"/>
</dbReference>
<dbReference type="Gene3D" id="3.30.450.40">
    <property type="match status" value="1"/>
</dbReference>
<dbReference type="SUPFAM" id="SSF52540">
    <property type="entry name" value="P-loop containing nucleoside triphosphate hydrolases"/>
    <property type="match status" value="1"/>
</dbReference>
<dbReference type="OrthoDB" id="9804019at2"/>
<keyword evidence="1" id="KW-0547">Nucleotide-binding</keyword>
<dbReference type="PROSITE" id="PS50045">
    <property type="entry name" value="SIGMA54_INTERACT_4"/>
    <property type="match status" value="1"/>
</dbReference>
<sequence>MNDPAPLARDPGEAASPDWVAQSETSFEDLLTDLAASFINVEAGALDAHIQAALRRIVRFLGLDRCTIGRFDDALAQWTVTHSWAQEGIAPIPSPLAEAHFPYLVARVRAGLPTIAQRLSDLTPEASLDRQSLLRLGQKSLAVFPLSADAQVLGWVSFGAVRREHAWPDDLVRRLRLIAGIFANALMRRRKETALKGALAENVALRERVEAENAVWREEALLCGSFDDLVGESPILRRVLLQVEQVARTDSTVLVLGETGTGKDLIATAIHRRSRRAEHPLIRVNCAALPTTLIESELFGHEKGAFTGAIARKIGRFEVAHGGTLVLDEIGELPLELQAKLLRVLQSGEFERLGATATRRSDARVIASTNRDLEAMSRDGSFRPDLFYRLSVFPITVPPLRERKEDIALLTAYFVEKLRAKLGRPALRIPDRAVAALMAYDWPGNVRELGNIVERSMILSPGATMVVDVLPRTTTGARATTDNRSAETDNRTLGEVERDHILAVCAACDWRINGTGNAAERLGINPNTLRSRMLKLGIARPVGSRPRRP</sequence>
<dbReference type="CDD" id="cd00009">
    <property type="entry name" value="AAA"/>
    <property type="match status" value="1"/>
</dbReference>
<protein>
    <submittedName>
        <fullName evidence="8">Transcriptional regulator with GAF, ATPase, and Fis domain</fullName>
    </submittedName>
</protein>
<evidence type="ECO:0000259" key="7">
    <source>
        <dbReference type="PROSITE" id="PS50045"/>
    </source>
</evidence>
<dbReference type="InterPro" id="IPR058031">
    <property type="entry name" value="AAA_lid_NorR"/>
</dbReference>
<keyword evidence="6" id="KW-0804">Transcription</keyword>
<dbReference type="InterPro" id="IPR003593">
    <property type="entry name" value="AAA+_ATPase"/>
</dbReference>
<feature type="domain" description="Sigma-54 factor interaction" evidence="7">
    <location>
        <begin position="229"/>
        <end position="458"/>
    </location>
</feature>
<evidence type="ECO:0000313" key="9">
    <source>
        <dbReference type="Proteomes" id="UP000274556"/>
    </source>
</evidence>
<dbReference type="PROSITE" id="PS00676">
    <property type="entry name" value="SIGMA54_INTERACT_2"/>
    <property type="match status" value="1"/>
</dbReference>
<dbReference type="PROSITE" id="PS00688">
    <property type="entry name" value="SIGMA54_INTERACT_3"/>
    <property type="match status" value="1"/>
</dbReference>
<dbReference type="Pfam" id="PF00158">
    <property type="entry name" value="Sigma54_activat"/>
    <property type="match status" value="1"/>
</dbReference>
<reference evidence="8 9" key="1">
    <citation type="submission" date="2018-10" db="EMBL/GenBank/DDBJ databases">
        <title>Genomic Encyclopedia of Archaeal and Bacterial Type Strains, Phase II (KMG-II): from individual species to whole genera.</title>
        <authorList>
            <person name="Goeker M."/>
        </authorList>
    </citation>
    <scope>NUCLEOTIDE SEQUENCE [LARGE SCALE GENOMIC DNA]</scope>
    <source>
        <strain evidence="8 9">DSM 235</strain>
    </source>
</reference>
<gene>
    <name evidence="8" type="ORF">BDD21_1418</name>
</gene>
<evidence type="ECO:0000313" key="8">
    <source>
        <dbReference type="EMBL" id="RKT44047.1"/>
    </source>
</evidence>
<dbReference type="PANTHER" id="PTHR32071:SF117">
    <property type="entry name" value="PTS-DEPENDENT DIHYDROXYACETONE KINASE OPERON REGULATORY PROTEIN-RELATED"/>
    <property type="match status" value="1"/>
</dbReference>
<keyword evidence="3" id="KW-0805">Transcription regulation</keyword>
<dbReference type="Pfam" id="PF01590">
    <property type="entry name" value="GAF"/>
    <property type="match status" value="1"/>
</dbReference>
<proteinExistence type="predicted"/>
<dbReference type="PROSITE" id="PS00675">
    <property type="entry name" value="SIGMA54_INTERACT_1"/>
    <property type="match status" value="1"/>
</dbReference>
<keyword evidence="9" id="KW-1185">Reference proteome</keyword>
<dbReference type="InterPro" id="IPR029016">
    <property type="entry name" value="GAF-like_dom_sf"/>
</dbReference>
<dbReference type="InterPro" id="IPR003018">
    <property type="entry name" value="GAF"/>
</dbReference>
<evidence type="ECO:0000256" key="6">
    <source>
        <dbReference type="ARBA" id="ARBA00023163"/>
    </source>
</evidence>
<keyword evidence="2" id="KW-0067">ATP-binding</keyword>
<evidence type="ECO:0000256" key="2">
    <source>
        <dbReference type="ARBA" id="ARBA00022840"/>
    </source>
</evidence>
<dbReference type="InterPro" id="IPR002078">
    <property type="entry name" value="Sigma_54_int"/>
</dbReference>
<dbReference type="Pfam" id="PF25601">
    <property type="entry name" value="AAA_lid_14"/>
    <property type="match status" value="1"/>
</dbReference>
<evidence type="ECO:0000256" key="3">
    <source>
        <dbReference type="ARBA" id="ARBA00023015"/>
    </source>
</evidence>
<keyword evidence="4" id="KW-0238">DNA-binding</keyword>
<dbReference type="InterPro" id="IPR025943">
    <property type="entry name" value="Sigma_54_int_dom_ATP-bd_2"/>
</dbReference>
<keyword evidence="5" id="KW-0010">Activator</keyword>
<dbReference type="GO" id="GO:0006355">
    <property type="term" value="P:regulation of DNA-templated transcription"/>
    <property type="evidence" value="ECO:0007669"/>
    <property type="project" value="InterPro"/>
</dbReference>
<name>A0A495V6S2_9GAMM</name>
<accession>A0A495V6S2</accession>
<dbReference type="PANTHER" id="PTHR32071">
    <property type="entry name" value="TRANSCRIPTIONAL REGULATORY PROTEIN"/>
    <property type="match status" value="1"/>
</dbReference>